<proteinExistence type="predicted"/>
<dbReference type="RefSeq" id="WP_254089961.1">
    <property type="nucleotide sequence ID" value="NZ_JAHESC010000010.1"/>
</dbReference>
<accession>A0AAP2DCA4</accession>
<dbReference type="EMBL" id="JAHESC010000010">
    <property type="protein sequence ID" value="MBT1686727.1"/>
    <property type="molecule type" value="Genomic_DNA"/>
</dbReference>
<name>A0AAP2DCA4_9BACT</name>
<dbReference type="CDD" id="cd00761">
    <property type="entry name" value="Glyco_tranf_GTA_type"/>
    <property type="match status" value="1"/>
</dbReference>
<evidence type="ECO:0000259" key="1">
    <source>
        <dbReference type="Pfam" id="PF00535"/>
    </source>
</evidence>
<sequence length="300" mass="33769">MRTSQHPVLSVVIPTYQGAGRILTVLRSLEKQTLQNFEVVVVIDGSTDDTEVVIREASLALDLRLVIQENKGRAGARNAGIHETRSNAIVFFDDDVTASDHTVATYYTHYEQGKAMVMGGIRQVCDVPNDFLKYYAYLDAKWMSGVTDSGAGYMKVPYMSTANVFIRKDAFLEAGGFDDGLRDAEDFDLAVRLFDKGIKLYYDPSASVGHLLYGSVVEYVQRQRQYRAARKVLRERNPLVLKYSSPPPGAGSTFKRLVFRALSAPRYVRWIDAGVFGILPRRLRYRLYDAIMTANTMDFT</sequence>
<dbReference type="AlphaFoldDB" id="A0AAP2DCA4"/>
<dbReference type="PANTHER" id="PTHR43685">
    <property type="entry name" value="GLYCOSYLTRANSFERASE"/>
    <property type="match status" value="1"/>
</dbReference>
<dbReference type="InterPro" id="IPR029044">
    <property type="entry name" value="Nucleotide-diphossugar_trans"/>
</dbReference>
<gene>
    <name evidence="2" type="ORF">KK078_09175</name>
</gene>
<dbReference type="SUPFAM" id="SSF53448">
    <property type="entry name" value="Nucleotide-diphospho-sugar transferases"/>
    <property type="match status" value="1"/>
</dbReference>
<comment type="caution">
    <text evidence="2">The sequence shown here is derived from an EMBL/GenBank/DDBJ whole genome shotgun (WGS) entry which is preliminary data.</text>
</comment>
<dbReference type="Gene3D" id="3.90.550.10">
    <property type="entry name" value="Spore Coat Polysaccharide Biosynthesis Protein SpsA, Chain A"/>
    <property type="match status" value="1"/>
</dbReference>
<evidence type="ECO:0000313" key="2">
    <source>
        <dbReference type="EMBL" id="MBT1686727.1"/>
    </source>
</evidence>
<feature type="domain" description="Glycosyltransferase 2-like" evidence="1">
    <location>
        <begin position="10"/>
        <end position="171"/>
    </location>
</feature>
<dbReference type="PANTHER" id="PTHR43685:SF3">
    <property type="entry name" value="SLR2126 PROTEIN"/>
    <property type="match status" value="1"/>
</dbReference>
<protein>
    <submittedName>
        <fullName evidence="2">Glycosyltransferase family 2 protein</fullName>
    </submittedName>
</protein>
<dbReference type="Proteomes" id="UP001319180">
    <property type="component" value="Unassembled WGS sequence"/>
</dbReference>
<dbReference type="InterPro" id="IPR050834">
    <property type="entry name" value="Glycosyltransf_2"/>
</dbReference>
<reference evidence="2 3" key="1">
    <citation type="submission" date="2021-05" db="EMBL/GenBank/DDBJ databases">
        <title>A Polyphasic approach of four new species of the genus Ohtaekwangia: Ohtaekwangia histidinii sp. nov., Ohtaekwangia cretensis sp. nov., Ohtaekwangia indiensis sp. nov., Ohtaekwangia reichenbachii sp. nov. from diverse environment.</title>
        <authorList>
            <person name="Octaviana S."/>
        </authorList>
    </citation>
    <scope>NUCLEOTIDE SEQUENCE [LARGE SCALE GENOMIC DNA]</scope>
    <source>
        <strain evidence="2 3">PWU37</strain>
    </source>
</reference>
<evidence type="ECO:0000313" key="3">
    <source>
        <dbReference type="Proteomes" id="UP001319180"/>
    </source>
</evidence>
<organism evidence="2 3">
    <name type="scientific">Dawidia soli</name>
    <dbReference type="NCBI Taxonomy" id="2782352"/>
    <lineage>
        <taxon>Bacteria</taxon>
        <taxon>Pseudomonadati</taxon>
        <taxon>Bacteroidota</taxon>
        <taxon>Cytophagia</taxon>
        <taxon>Cytophagales</taxon>
        <taxon>Chryseotaleaceae</taxon>
        <taxon>Dawidia</taxon>
    </lineage>
</organism>
<dbReference type="InterPro" id="IPR001173">
    <property type="entry name" value="Glyco_trans_2-like"/>
</dbReference>
<keyword evidence="3" id="KW-1185">Reference proteome</keyword>
<dbReference type="Pfam" id="PF00535">
    <property type="entry name" value="Glycos_transf_2"/>
    <property type="match status" value="1"/>
</dbReference>